<keyword evidence="5" id="KW-1185">Reference proteome</keyword>
<keyword evidence="1" id="KW-0862">Zinc</keyword>
<feature type="compositionally biased region" description="Polar residues" evidence="2">
    <location>
        <begin position="37"/>
        <end position="49"/>
    </location>
</feature>
<name>A0A5N6NI81_9ASTR</name>
<dbReference type="Proteomes" id="UP000326396">
    <property type="component" value="Linkage Group LG2"/>
</dbReference>
<dbReference type="Gene3D" id="4.10.60.10">
    <property type="entry name" value="Zinc finger, CCHC-type"/>
    <property type="match status" value="1"/>
</dbReference>
<evidence type="ECO:0000256" key="2">
    <source>
        <dbReference type="SAM" id="MobiDB-lite"/>
    </source>
</evidence>
<dbReference type="EMBL" id="SZYD01000012">
    <property type="protein sequence ID" value="KAD4586695.1"/>
    <property type="molecule type" value="Genomic_DNA"/>
</dbReference>
<dbReference type="OrthoDB" id="1751882at2759"/>
<evidence type="ECO:0000259" key="3">
    <source>
        <dbReference type="PROSITE" id="PS50158"/>
    </source>
</evidence>
<feature type="compositionally biased region" description="Basic residues" evidence="2">
    <location>
        <begin position="7"/>
        <end position="19"/>
    </location>
</feature>
<dbReference type="AlphaFoldDB" id="A0A5N6NI81"/>
<comment type="caution">
    <text evidence="4">The sequence shown here is derived from an EMBL/GenBank/DDBJ whole genome shotgun (WGS) entry which is preliminary data.</text>
</comment>
<dbReference type="InterPro" id="IPR001878">
    <property type="entry name" value="Znf_CCHC"/>
</dbReference>
<keyword evidence="1" id="KW-0479">Metal-binding</keyword>
<gene>
    <name evidence="4" type="ORF">E3N88_24296</name>
</gene>
<evidence type="ECO:0000313" key="5">
    <source>
        <dbReference type="Proteomes" id="UP000326396"/>
    </source>
</evidence>
<dbReference type="PROSITE" id="PS50158">
    <property type="entry name" value="ZF_CCHC"/>
    <property type="match status" value="1"/>
</dbReference>
<dbReference type="Pfam" id="PF00098">
    <property type="entry name" value="zf-CCHC"/>
    <property type="match status" value="1"/>
</dbReference>
<feature type="compositionally biased region" description="Pro residues" evidence="2">
    <location>
        <begin position="50"/>
        <end position="65"/>
    </location>
</feature>
<organism evidence="4 5">
    <name type="scientific">Mikania micrantha</name>
    <name type="common">bitter vine</name>
    <dbReference type="NCBI Taxonomy" id="192012"/>
    <lineage>
        <taxon>Eukaryota</taxon>
        <taxon>Viridiplantae</taxon>
        <taxon>Streptophyta</taxon>
        <taxon>Embryophyta</taxon>
        <taxon>Tracheophyta</taxon>
        <taxon>Spermatophyta</taxon>
        <taxon>Magnoliopsida</taxon>
        <taxon>eudicotyledons</taxon>
        <taxon>Gunneridae</taxon>
        <taxon>Pentapetalae</taxon>
        <taxon>asterids</taxon>
        <taxon>campanulids</taxon>
        <taxon>Asterales</taxon>
        <taxon>Asteraceae</taxon>
        <taxon>Asteroideae</taxon>
        <taxon>Heliantheae alliance</taxon>
        <taxon>Eupatorieae</taxon>
        <taxon>Mikania</taxon>
    </lineage>
</organism>
<accession>A0A5N6NI81</accession>
<feature type="compositionally biased region" description="Basic and acidic residues" evidence="2">
    <location>
        <begin position="20"/>
        <end position="30"/>
    </location>
</feature>
<proteinExistence type="predicted"/>
<evidence type="ECO:0000256" key="1">
    <source>
        <dbReference type="PROSITE-ProRule" id="PRU00047"/>
    </source>
</evidence>
<keyword evidence="1" id="KW-0863">Zinc-finger</keyword>
<protein>
    <recommendedName>
        <fullName evidence="3">CCHC-type domain-containing protein</fullName>
    </recommendedName>
</protein>
<feature type="region of interest" description="Disordered" evidence="2">
    <location>
        <begin position="1"/>
        <end position="81"/>
    </location>
</feature>
<sequence>MPPLRSFRQKSRSSSKRRKFSDVVQREVKRLLPTIIHTINQHNGQNNTRHPPPPPPHSPSPPPFHSPLMSSPRNDEKMLPQNQTKPLCNTCRKRHHGVCFRATGKCFRCGEADHMIKDCPKPNGNVVGNASRSASVVPPTTGGRVFTLSVGNAPTEAELAKKPLKHHELLG</sequence>
<dbReference type="SMART" id="SM00343">
    <property type="entry name" value="ZnF_C2HC"/>
    <property type="match status" value="1"/>
</dbReference>
<dbReference type="GO" id="GO:0008270">
    <property type="term" value="F:zinc ion binding"/>
    <property type="evidence" value="ECO:0007669"/>
    <property type="project" value="UniProtKB-KW"/>
</dbReference>
<reference evidence="4 5" key="1">
    <citation type="submission" date="2019-05" db="EMBL/GenBank/DDBJ databases">
        <title>Mikania micrantha, genome provides insights into the molecular mechanism of rapid growth.</title>
        <authorList>
            <person name="Liu B."/>
        </authorList>
    </citation>
    <scope>NUCLEOTIDE SEQUENCE [LARGE SCALE GENOMIC DNA]</scope>
    <source>
        <strain evidence="4">NLD-2019</strain>
        <tissue evidence="4">Leaf</tissue>
    </source>
</reference>
<dbReference type="GO" id="GO:0003676">
    <property type="term" value="F:nucleic acid binding"/>
    <property type="evidence" value="ECO:0007669"/>
    <property type="project" value="InterPro"/>
</dbReference>
<evidence type="ECO:0000313" key="4">
    <source>
        <dbReference type="EMBL" id="KAD4586695.1"/>
    </source>
</evidence>
<feature type="domain" description="CCHC-type" evidence="3">
    <location>
        <begin position="105"/>
        <end position="121"/>
    </location>
</feature>